<dbReference type="AlphaFoldDB" id="Q30Q30"/>
<name>Q30Q30_SULDN</name>
<proteinExistence type="predicted"/>
<dbReference type="RefSeq" id="WP_011373242.1">
    <property type="nucleotide sequence ID" value="NC_007575.1"/>
</dbReference>
<evidence type="ECO:0000313" key="3">
    <source>
        <dbReference type="Proteomes" id="UP000002714"/>
    </source>
</evidence>
<evidence type="ECO:0000256" key="1">
    <source>
        <dbReference type="SAM" id="MobiDB-lite"/>
    </source>
</evidence>
<organism evidence="2 3">
    <name type="scientific">Sulfurimonas denitrificans (strain ATCC 33889 / DSM 1251)</name>
    <name type="common">Thiomicrospira denitrificans (strain ATCC 33889 / DSM 1251)</name>
    <dbReference type="NCBI Taxonomy" id="326298"/>
    <lineage>
        <taxon>Bacteria</taxon>
        <taxon>Pseudomonadati</taxon>
        <taxon>Campylobacterota</taxon>
        <taxon>Epsilonproteobacteria</taxon>
        <taxon>Campylobacterales</taxon>
        <taxon>Sulfurimonadaceae</taxon>
        <taxon>Sulfurimonas</taxon>
    </lineage>
</organism>
<accession>Q30Q30</accession>
<evidence type="ECO:0000313" key="2">
    <source>
        <dbReference type="EMBL" id="ABB44901.1"/>
    </source>
</evidence>
<reference evidence="2 3" key="1">
    <citation type="journal article" date="2008" name="Appl. Environ. Microbiol.">
        <title>Genome of the epsilonproteobacterial chemolithoautotroph Sulfurimonas denitrificans.</title>
        <authorList>
            <person name="Sievert S.M."/>
            <person name="Scott K.M."/>
            <person name="Klotz M.G."/>
            <person name="Chain P.S.G."/>
            <person name="Hauser L.J."/>
            <person name="Hemp J."/>
            <person name="Huegler M."/>
            <person name="Land M."/>
            <person name="Lapidus A."/>
            <person name="Larimer F.W."/>
            <person name="Lucas S."/>
            <person name="Malfatti S.A."/>
            <person name="Meyer F."/>
            <person name="Paulsen I.T."/>
            <person name="Ren Q."/>
            <person name="Simon J."/>
            <person name="Bailey K."/>
            <person name="Diaz E."/>
            <person name="Fitzpatrick K.A."/>
            <person name="Glover B."/>
            <person name="Gwatney N."/>
            <person name="Korajkic A."/>
            <person name="Long A."/>
            <person name="Mobberley J.M."/>
            <person name="Pantry S.N."/>
            <person name="Pazder G."/>
            <person name="Peterson S."/>
            <person name="Quintanilla J.D."/>
            <person name="Sprinkle R."/>
            <person name="Stephens J."/>
            <person name="Thomas P."/>
            <person name="Vaughn R."/>
            <person name="Weber M.J."/>
            <person name="Wooten L.L."/>
        </authorList>
    </citation>
    <scope>NUCLEOTIDE SEQUENCE [LARGE SCALE GENOMIC DNA]</scope>
    <source>
        <strain evidence="3">ATCC 33889 / DSM 1251</strain>
    </source>
</reference>
<keyword evidence="3" id="KW-1185">Reference proteome</keyword>
<dbReference type="STRING" id="326298.Suden_1624"/>
<dbReference type="EMBL" id="CP000153">
    <property type="protein sequence ID" value="ABB44901.1"/>
    <property type="molecule type" value="Genomic_DNA"/>
</dbReference>
<feature type="region of interest" description="Disordered" evidence="1">
    <location>
        <begin position="86"/>
        <end position="105"/>
    </location>
</feature>
<gene>
    <name evidence="2" type="ordered locus">Suden_1624</name>
</gene>
<dbReference type="KEGG" id="tdn:Suden_1624"/>
<dbReference type="HOGENOM" id="CLU_2235188_0_0_7"/>
<protein>
    <submittedName>
        <fullName evidence="2">Uncharacterized protein</fullName>
    </submittedName>
</protein>
<sequence length="105" mass="12399">MSKLEKFLKNTKPYKSVLHEYKDDIFELKRRGYSAAKICTYLKELNVNVTSRNLNYWLKRQNIQSVKPSTPIKNIYVAPKTIQKKEATDQKDPFEMMSDFFPSDS</sequence>
<dbReference type="Proteomes" id="UP000002714">
    <property type="component" value="Chromosome"/>
</dbReference>